<dbReference type="EMBL" id="JAVRBK010000002">
    <property type="protein sequence ID" value="KAK5648431.1"/>
    <property type="molecule type" value="Genomic_DNA"/>
</dbReference>
<evidence type="ECO:0000256" key="3">
    <source>
        <dbReference type="ARBA" id="ARBA00023242"/>
    </source>
</evidence>
<protein>
    <recommendedName>
        <fullName evidence="6">K Homology domain-containing protein</fullName>
    </recommendedName>
</protein>
<feature type="compositionally biased region" description="Low complexity" evidence="5">
    <location>
        <begin position="19"/>
        <end position="34"/>
    </location>
</feature>
<keyword evidence="2" id="KW-0677">Repeat</keyword>
<dbReference type="AlphaFoldDB" id="A0AAN7VNS2"/>
<comment type="subcellular location">
    <subcellularLocation>
        <location evidence="1">Nucleus</location>
    </subcellularLocation>
</comment>
<dbReference type="InterPro" id="IPR015096">
    <property type="entry name" value="FUBP_C"/>
</dbReference>
<dbReference type="PANTHER" id="PTHR10288">
    <property type="entry name" value="KH DOMAIN CONTAINING RNA BINDING PROTEIN"/>
    <property type="match status" value="1"/>
</dbReference>
<feature type="domain" description="K Homology" evidence="6">
    <location>
        <begin position="443"/>
        <end position="513"/>
    </location>
</feature>
<dbReference type="PROSITE" id="PS50084">
    <property type="entry name" value="KH_TYPE_1"/>
    <property type="match status" value="4"/>
</dbReference>
<sequence length="756" mass="81003">MSDYTAVAPPQQTFNQSSAFAAAVQRAKQIAAKINPGSTPTDRPKRPLEDGLEPEPKKLSSTVASTPPTPQPQVPVQVPNRLPPPSQPNITTAPPNLGVPPGMGGPSGAQFNEDIKVPDKMVGLIIGRGGEQITRLQSESGCKIQMAADSGGLPERICSLAGNREAINHAKELIMNIVQQRGRTEGLGGMDLGNLQMSQNNYSGPAMNNPAPNTGGPRNFVEIMIPGPKVGLIIGKGGETIKQLQEKSGAKMIVIQDGPNQEVEKPLRINGEPSKVEYAKQLVYELIAEKEMQAYNRRGGGGGGGGPGNNRNQDERQQYNDYGNNEVEVLVPRAAVGVVIGKGGDMIKKIQAETGARVQFQQAKEEGPGERRCYLSGRPQNVEQARQRIEELIDSVCRREDGGNRGRGRDRFDNRGSRNGNQEYGGGGGGGGWGEERRPQQQQPQEVTFVVPSSKCGVIIGRGGETIKQINQQSGAHCELDRRSQNQQDKTFIIRGDPDQIETAKRIISEKVQIPLNFVSAGVSNNLPTAYPGMAPQNYPPQNWGAPTFQQQWGVPSATNENPPQTSTSVQLNPVTGQPDYSLQWAEYYRSLGMLREAEVIEQQAKTKGVTTATSQPVPTPSVPTVTAAVPNQVTSGSNGGQPDYSAQWAEYYRSLGKHKEAEAIESQMKAKAAVAVVAAAQTPTQQMQTTSSTAASTTGQAQPGNVYQQNYGAYQAAGGYYGGQTQSTTAPPTMPQGQYAFSGYGYPQSNSGQDN</sequence>
<dbReference type="SUPFAM" id="SSF54791">
    <property type="entry name" value="Eukaryotic type KH-domain (KH-domain type I)"/>
    <property type="match status" value="4"/>
</dbReference>
<dbReference type="GO" id="GO:0005634">
    <property type="term" value="C:nucleus"/>
    <property type="evidence" value="ECO:0007669"/>
    <property type="project" value="UniProtKB-SubCell"/>
</dbReference>
<evidence type="ECO:0000256" key="1">
    <source>
        <dbReference type="ARBA" id="ARBA00004123"/>
    </source>
</evidence>
<evidence type="ECO:0000256" key="5">
    <source>
        <dbReference type="SAM" id="MobiDB-lite"/>
    </source>
</evidence>
<feature type="region of interest" description="Disordered" evidence="5">
    <location>
        <begin position="1"/>
        <end position="96"/>
    </location>
</feature>
<feature type="region of interest" description="Disordered" evidence="5">
    <location>
        <begin position="399"/>
        <end position="447"/>
    </location>
</feature>
<accession>A0AAN7VNS2</accession>
<keyword evidence="4" id="KW-0694">RNA-binding</keyword>
<dbReference type="InterPro" id="IPR004088">
    <property type="entry name" value="KH_dom_type_1"/>
</dbReference>
<keyword evidence="3" id="KW-0539">Nucleus</keyword>
<dbReference type="InterPro" id="IPR036612">
    <property type="entry name" value="KH_dom_type_1_sf"/>
</dbReference>
<dbReference type="CDD" id="cd22396">
    <property type="entry name" value="KH-I_FUBP_rpt1"/>
    <property type="match status" value="1"/>
</dbReference>
<evidence type="ECO:0000259" key="6">
    <source>
        <dbReference type="SMART" id="SM00322"/>
    </source>
</evidence>
<dbReference type="GO" id="GO:0006355">
    <property type="term" value="P:regulation of DNA-templated transcription"/>
    <property type="evidence" value="ECO:0007669"/>
    <property type="project" value="InterPro"/>
</dbReference>
<feature type="compositionally biased region" description="Gly residues" evidence="5">
    <location>
        <begin position="298"/>
        <end position="308"/>
    </location>
</feature>
<feature type="compositionally biased region" description="Basic and acidic residues" evidence="5">
    <location>
        <begin position="399"/>
        <end position="416"/>
    </location>
</feature>
<dbReference type="CDD" id="cd22397">
    <property type="entry name" value="KH-I_FUBP_rpt2"/>
    <property type="match status" value="1"/>
</dbReference>
<dbReference type="Pfam" id="PF00013">
    <property type="entry name" value="KH_1"/>
    <property type="match status" value="4"/>
</dbReference>
<reference evidence="7 8" key="1">
    <citation type="journal article" date="2024" name="Insects">
        <title>An Improved Chromosome-Level Genome Assembly of the Firefly Pyrocoelia pectoralis.</title>
        <authorList>
            <person name="Fu X."/>
            <person name="Meyer-Rochow V.B."/>
            <person name="Ballantyne L."/>
            <person name="Zhu X."/>
        </authorList>
    </citation>
    <scope>NUCLEOTIDE SEQUENCE [LARGE SCALE GENOMIC DNA]</scope>
    <source>
        <strain evidence="7">XCY_ONT2</strain>
    </source>
</reference>
<dbReference type="InterPro" id="IPR004087">
    <property type="entry name" value="KH_dom"/>
</dbReference>
<evidence type="ECO:0000313" key="8">
    <source>
        <dbReference type="Proteomes" id="UP001329430"/>
    </source>
</evidence>
<evidence type="ECO:0000313" key="7">
    <source>
        <dbReference type="EMBL" id="KAK5648431.1"/>
    </source>
</evidence>
<feature type="region of interest" description="Disordered" evidence="5">
    <location>
        <begin position="721"/>
        <end position="756"/>
    </location>
</feature>
<dbReference type="CDD" id="cd22398">
    <property type="entry name" value="KH-I_FUBP_rpt3"/>
    <property type="match status" value="1"/>
</dbReference>
<dbReference type="Gene3D" id="3.30.1370.10">
    <property type="entry name" value="K Homology domain, type 1"/>
    <property type="match status" value="4"/>
</dbReference>
<feature type="domain" description="K Homology" evidence="6">
    <location>
        <begin position="217"/>
        <end position="288"/>
    </location>
</feature>
<feature type="compositionally biased region" description="Gly residues" evidence="5">
    <location>
        <begin position="423"/>
        <end position="433"/>
    </location>
</feature>
<dbReference type="SMART" id="SM00322">
    <property type="entry name" value="KH"/>
    <property type="match status" value="4"/>
</dbReference>
<feature type="domain" description="K Homology" evidence="6">
    <location>
        <begin position="323"/>
        <end position="394"/>
    </location>
</feature>
<dbReference type="GO" id="GO:0003723">
    <property type="term" value="F:RNA binding"/>
    <property type="evidence" value="ECO:0007669"/>
    <property type="project" value="UniProtKB-UniRule"/>
</dbReference>
<feature type="domain" description="K Homology" evidence="6">
    <location>
        <begin position="109"/>
        <end position="179"/>
    </location>
</feature>
<feature type="region of interest" description="Disordered" evidence="5">
    <location>
        <begin position="295"/>
        <end position="317"/>
    </location>
</feature>
<keyword evidence="8" id="KW-1185">Reference proteome</keyword>
<evidence type="ECO:0000256" key="2">
    <source>
        <dbReference type="ARBA" id="ARBA00022737"/>
    </source>
</evidence>
<dbReference type="Pfam" id="PF09005">
    <property type="entry name" value="FUBP_C"/>
    <property type="match status" value="2"/>
</dbReference>
<dbReference type="Proteomes" id="UP001329430">
    <property type="component" value="Chromosome 2"/>
</dbReference>
<feature type="compositionally biased region" description="Basic and acidic residues" evidence="5">
    <location>
        <begin position="42"/>
        <end position="58"/>
    </location>
</feature>
<gene>
    <name evidence="7" type="ORF">RI129_003323</name>
</gene>
<comment type="caution">
    <text evidence="7">The sequence shown here is derived from an EMBL/GenBank/DDBJ whole genome shotgun (WGS) entry which is preliminary data.</text>
</comment>
<proteinExistence type="predicted"/>
<feature type="compositionally biased region" description="Low complexity" evidence="5">
    <location>
        <begin position="721"/>
        <end position="731"/>
    </location>
</feature>
<organism evidence="7 8">
    <name type="scientific">Pyrocoelia pectoralis</name>
    <dbReference type="NCBI Taxonomy" id="417401"/>
    <lineage>
        <taxon>Eukaryota</taxon>
        <taxon>Metazoa</taxon>
        <taxon>Ecdysozoa</taxon>
        <taxon>Arthropoda</taxon>
        <taxon>Hexapoda</taxon>
        <taxon>Insecta</taxon>
        <taxon>Pterygota</taxon>
        <taxon>Neoptera</taxon>
        <taxon>Endopterygota</taxon>
        <taxon>Coleoptera</taxon>
        <taxon>Polyphaga</taxon>
        <taxon>Elateriformia</taxon>
        <taxon>Elateroidea</taxon>
        <taxon>Lampyridae</taxon>
        <taxon>Lampyrinae</taxon>
        <taxon>Pyrocoelia</taxon>
    </lineage>
</organism>
<evidence type="ECO:0000256" key="4">
    <source>
        <dbReference type="PROSITE-ProRule" id="PRU00117"/>
    </source>
</evidence>
<name>A0AAN7VNS2_9COLE</name>